<dbReference type="Proteomes" id="UP000594459">
    <property type="component" value="Chromosome"/>
</dbReference>
<feature type="transmembrane region" description="Helical" evidence="1">
    <location>
        <begin position="37"/>
        <end position="56"/>
    </location>
</feature>
<proteinExistence type="predicted"/>
<accession>A0A7S8IVA1</accession>
<dbReference type="KEGG" id="qso:IRL76_12125"/>
<evidence type="ECO:0000256" key="1">
    <source>
        <dbReference type="SAM" id="Phobius"/>
    </source>
</evidence>
<dbReference type="RefSeq" id="WP_200981586.1">
    <property type="nucleotide sequence ID" value="NZ_CP064654.1"/>
</dbReference>
<sequence length="124" mass="12840">MTPKTFLVLGVFLAGLLLTYLVGRGMLDMDIDEANGGFFLLGAIVLAGFPALLAALSPRVAIATLAVIAALLGLWGASVLSIPGDGAIGGFLLLVVDFAFVLYGLAIIGLRKLIIKKPVTQDDL</sequence>
<feature type="transmembrane region" description="Helical" evidence="1">
    <location>
        <begin position="88"/>
        <end position="110"/>
    </location>
</feature>
<feature type="transmembrane region" description="Helical" evidence="1">
    <location>
        <begin position="63"/>
        <end position="82"/>
    </location>
</feature>
<dbReference type="AlphaFoldDB" id="A0A7S8IVA1"/>
<keyword evidence="1" id="KW-0812">Transmembrane</keyword>
<gene>
    <name evidence="2" type="ORF">IRL76_12125</name>
</gene>
<keyword evidence="1" id="KW-0472">Membrane</keyword>
<protein>
    <submittedName>
        <fullName evidence="2">Uncharacterized protein</fullName>
    </submittedName>
</protein>
<dbReference type="EMBL" id="CP064654">
    <property type="protein sequence ID" value="QPC98581.1"/>
    <property type="molecule type" value="Genomic_DNA"/>
</dbReference>
<evidence type="ECO:0000313" key="2">
    <source>
        <dbReference type="EMBL" id="QPC98581.1"/>
    </source>
</evidence>
<keyword evidence="1" id="KW-1133">Transmembrane helix</keyword>
<keyword evidence="3" id="KW-1185">Reference proteome</keyword>
<organism evidence="2 3">
    <name type="scientific">Qipengyuania soli</name>
    <dbReference type="NCBI Taxonomy" id="2782568"/>
    <lineage>
        <taxon>Bacteria</taxon>
        <taxon>Pseudomonadati</taxon>
        <taxon>Pseudomonadota</taxon>
        <taxon>Alphaproteobacteria</taxon>
        <taxon>Sphingomonadales</taxon>
        <taxon>Erythrobacteraceae</taxon>
        <taxon>Qipengyuania</taxon>
    </lineage>
</organism>
<reference evidence="2 3" key="1">
    <citation type="submission" date="2020-11" db="EMBL/GenBank/DDBJ databases">
        <title>The genome sequence of Erythrobacter sp. 6D36.</title>
        <authorList>
            <person name="Liu Y."/>
        </authorList>
    </citation>
    <scope>NUCLEOTIDE SEQUENCE [LARGE SCALE GENOMIC DNA]</scope>
    <source>
        <strain evidence="2 3">6D36</strain>
    </source>
</reference>
<name>A0A7S8IVA1_9SPHN</name>
<evidence type="ECO:0000313" key="3">
    <source>
        <dbReference type="Proteomes" id="UP000594459"/>
    </source>
</evidence>